<dbReference type="AlphaFoldDB" id="A0A8T0FJN6"/>
<organism evidence="1 2">
    <name type="scientific">Argiope bruennichi</name>
    <name type="common">Wasp spider</name>
    <name type="synonym">Aranea bruennichi</name>
    <dbReference type="NCBI Taxonomy" id="94029"/>
    <lineage>
        <taxon>Eukaryota</taxon>
        <taxon>Metazoa</taxon>
        <taxon>Ecdysozoa</taxon>
        <taxon>Arthropoda</taxon>
        <taxon>Chelicerata</taxon>
        <taxon>Arachnida</taxon>
        <taxon>Araneae</taxon>
        <taxon>Araneomorphae</taxon>
        <taxon>Entelegynae</taxon>
        <taxon>Araneoidea</taxon>
        <taxon>Araneidae</taxon>
        <taxon>Argiope</taxon>
    </lineage>
</organism>
<evidence type="ECO:0000313" key="1">
    <source>
        <dbReference type="EMBL" id="KAF8790672.1"/>
    </source>
</evidence>
<reference evidence="1" key="1">
    <citation type="journal article" date="2020" name="bioRxiv">
        <title>Chromosome-level reference genome of the European wasp spider Argiope bruennichi: a resource for studies on range expansion and evolutionary adaptation.</title>
        <authorList>
            <person name="Sheffer M.M."/>
            <person name="Hoppe A."/>
            <person name="Krehenwinkel H."/>
            <person name="Uhl G."/>
            <person name="Kuss A.W."/>
            <person name="Jensen L."/>
            <person name="Jensen C."/>
            <person name="Gillespie R.G."/>
            <person name="Hoff K.J."/>
            <person name="Prost S."/>
        </authorList>
    </citation>
    <scope>NUCLEOTIDE SEQUENCE</scope>
</reference>
<dbReference type="EMBL" id="JABXBU010000011">
    <property type="protein sequence ID" value="KAF8790672.1"/>
    <property type="molecule type" value="Genomic_DNA"/>
</dbReference>
<name>A0A8T0FJN6_ARGBR</name>
<dbReference type="Proteomes" id="UP000807504">
    <property type="component" value="Unassembled WGS sequence"/>
</dbReference>
<gene>
    <name evidence="1" type="ORF">HNY73_005659</name>
</gene>
<proteinExistence type="predicted"/>
<keyword evidence="2" id="KW-1185">Reference proteome</keyword>
<comment type="caution">
    <text evidence="1">The sequence shown here is derived from an EMBL/GenBank/DDBJ whole genome shotgun (WGS) entry which is preliminary data.</text>
</comment>
<reference evidence="1" key="2">
    <citation type="submission" date="2020-06" db="EMBL/GenBank/DDBJ databases">
        <authorList>
            <person name="Sheffer M."/>
        </authorList>
    </citation>
    <scope>NUCLEOTIDE SEQUENCE</scope>
</reference>
<evidence type="ECO:0000313" key="2">
    <source>
        <dbReference type="Proteomes" id="UP000807504"/>
    </source>
</evidence>
<accession>A0A8T0FJN6</accession>
<protein>
    <submittedName>
        <fullName evidence="1">Uncharacterized protein</fullName>
    </submittedName>
</protein>
<sequence length="126" mass="14507">MGHLEKDINYDVEATPASLCATLLMCSTVYFEAIAIARVFQLFDSKFNIGSKMVKENTIISVDDFGWRAIFSPEFPAVASYWTNQNTRSLDFSIFHEFAKCRKHFKGPQSRIYRNRIPAQKQISNQ</sequence>